<protein>
    <submittedName>
        <fullName evidence="1">DUF1223 domain-containing protein</fullName>
    </submittedName>
</protein>
<proteinExistence type="predicted"/>
<gene>
    <name evidence="1" type="ORF">GBK04_04965</name>
</gene>
<organism evidence="1 2">
    <name type="scientific">Salmonirosea aquatica</name>
    <dbReference type="NCBI Taxonomy" id="2654236"/>
    <lineage>
        <taxon>Bacteria</taxon>
        <taxon>Pseudomonadati</taxon>
        <taxon>Bacteroidota</taxon>
        <taxon>Cytophagia</taxon>
        <taxon>Cytophagales</taxon>
        <taxon>Spirosomataceae</taxon>
        <taxon>Salmonirosea</taxon>
    </lineage>
</organism>
<dbReference type="PANTHER" id="PTHR36057:SF1">
    <property type="entry name" value="LIPOPROTEIN LIPID ATTACHMENT SITE-LIKE PROTEIN, PUTATIVE (DUF1223)-RELATED"/>
    <property type="match status" value="1"/>
</dbReference>
<sequence length="249" mass="27873">MIMKWMFLLSLVTVGSLAFLKPGEVEKPEPVAVIELFTSQGCSSCPAADRLLSKTISNLNTKDPKILALSFHVDYWNHLGWADPFSDKAYTRRQYEYAKVFHSKSVYTPQMVINGTREIVGSNEANLKNALQEAAKRTPVTTFEILNAKIEDGNLLKVKYALAGDYQGCKVNFALVSRHETTPIKRGENGGKTLTSDNVVRQFIRVDPKQSGEVLFNPTTLKRENMAVIAYVQKQTDYQIVGAARTEIH</sequence>
<dbReference type="InterPro" id="IPR010634">
    <property type="entry name" value="DUF1223"/>
</dbReference>
<dbReference type="SUPFAM" id="SSF52833">
    <property type="entry name" value="Thioredoxin-like"/>
    <property type="match status" value="1"/>
</dbReference>
<dbReference type="Pfam" id="PF06764">
    <property type="entry name" value="DUF1223"/>
    <property type="match status" value="1"/>
</dbReference>
<dbReference type="Proteomes" id="UP000479293">
    <property type="component" value="Unassembled WGS sequence"/>
</dbReference>
<dbReference type="AlphaFoldDB" id="A0A7C9BCY1"/>
<evidence type="ECO:0000313" key="1">
    <source>
        <dbReference type="EMBL" id="MPR32720.1"/>
    </source>
</evidence>
<dbReference type="InterPro" id="IPR036249">
    <property type="entry name" value="Thioredoxin-like_sf"/>
</dbReference>
<dbReference type="EMBL" id="WHLY01000002">
    <property type="protein sequence ID" value="MPR32720.1"/>
    <property type="molecule type" value="Genomic_DNA"/>
</dbReference>
<dbReference type="PANTHER" id="PTHR36057">
    <property type="match status" value="1"/>
</dbReference>
<evidence type="ECO:0000313" key="2">
    <source>
        <dbReference type="Proteomes" id="UP000479293"/>
    </source>
</evidence>
<reference evidence="1 2" key="1">
    <citation type="submission" date="2019-10" db="EMBL/GenBank/DDBJ databases">
        <title>Draft Genome Sequence of Cytophagaceae sp. SJW1-29.</title>
        <authorList>
            <person name="Choi A."/>
        </authorList>
    </citation>
    <scope>NUCLEOTIDE SEQUENCE [LARGE SCALE GENOMIC DNA]</scope>
    <source>
        <strain evidence="1 2">SJW1-29</strain>
    </source>
</reference>
<comment type="caution">
    <text evidence="1">The sequence shown here is derived from an EMBL/GenBank/DDBJ whole genome shotgun (WGS) entry which is preliminary data.</text>
</comment>
<accession>A0A7C9BCY1</accession>
<name>A0A7C9BCY1_9BACT</name>
<keyword evidence="2" id="KW-1185">Reference proteome</keyword>